<organism evidence="2 3">
    <name type="scientific">Drosophila madeirensis</name>
    <name type="common">Fruit fly</name>
    <dbReference type="NCBI Taxonomy" id="30013"/>
    <lineage>
        <taxon>Eukaryota</taxon>
        <taxon>Metazoa</taxon>
        <taxon>Ecdysozoa</taxon>
        <taxon>Arthropoda</taxon>
        <taxon>Hexapoda</taxon>
        <taxon>Insecta</taxon>
        <taxon>Pterygota</taxon>
        <taxon>Neoptera</taxon>
        <taxon>Endopterygota</taxon>
        <taxon>Diptera</taxon>
        <taxon>Brachycera</taxon>
        <taxon>Muscomorpha</taxon>
        <taxon>Ephydroidea</taxon>
        <taxon>Drosophilidae</taxon>
        <taxon>Drosophila</taxon>
        <taxon>Sophophora</taxon>
    </lineage>
</organism>
<evidence type="ECO:0000313" key="2">
    <source>
        <dbReference type="EMBL" id="BFF92063.1"/>
    </source>
</evidence>
<dbReference type="Proteomes" id="UP001500889">
    <property type="component" value="Chromosome O"/>
</dbReference>
<feature type="chain" id="PRO_5043471054" evidence="1">
    <location>
        <begin position="17"/>
        <end position="69"/>
    </location>
</feature>
<dbReference type="AlphaFoldDB" id="A0AAU9F8Q8"/>
<keyword evidence="1" id="KW-0732">Signal</keyword>
<gene>
    <name evidence="2" type="ORF">DMAD_10202</name>
</gene>
<protein>
    <submittedName>
        <fullName evidence="2">Uncharacterized protein</fullName>
    </submittedName>
</protein>
<name>A0AAU9F8Q8_DROMD</name>
<accession>A0AAU9F8Q8</accession>
<evidence type="ECO:0000256" key="1">
    <source>
        <dbReference type="SAM" id="SignalP"/>
    </source>
</evidence>
<reference evidence="2 3" key="1">
    <citation type="submission" date="2024-02" db="EMBL/GenBank/DDBJ databases">
        <title>A chromosome-level genome assembly of Drosophila madeirensis, a fruit fly species endemic to Madeira island.</title>
        <authorList>
            <person name="Tomihara K."/>
            <person name="Llopart A."/>
            <person name="Yamamoto D."/>
        </authorList>
    </citation>
    <scope>NUCLEOTIDE SEQUENCE [LARGE SCALE GENOMIC DNA]</scope>
    <source>
        <strain evidence="2 3">RF1</strain>
    </source>
</reference>
<evidence type="ECO:0000313" key="3">
    <source>
        <dbReference type="Proteomes" id="UP001500889"/>
    </source>
</evidence>
<dbReference type="EMBL" id="AP029263">
    <property type="protein sequence ID" value="BFF92063.1"/>
    <property type="molecule type" value="Genomic_DNA"/>
</dbReference>
<keyword evidence="3" id="KW-1185">Reference proteome</keyword>
<feature type="signal peptide" evidence="1">
    <location>
        <begin position="1"/>
        <end position="16"/>
    </location>
</feature>
<proteinExistence type="predicted"/>
<sequence>MSNNLLLILVWRYVASHANQFGFINSNVDEAYGREHIMWEGNFKNLRQAYDIREFAVGILLCTLMLFDV</sequence>